<gene>
    <name evidence="3" type="ORF">AB5J50_38085</name>
</gene>
<dbReference type="Pfam" id="PF00975">
    <property type="entry name" value="Thioesterase"/>
    <property type="match status" value="1"/>
</dbReference>
<dbReference type="PANTHER" id="PTHR11487">
    <property type="entry name" value="THIOESTERASE"/>
    <property type="match status" value="1"/>
</dbReference>
<protein>
    <submittedName>
        <fullName evidence="3">Thioesterase II family protein</fullName>
    </submittedName>
</protein>
<dbReference type="GO" id="GO:0008610">
    <property type="term" value="P:lipid biosynthetic process"/>
    <property type="evidence" value="ECO:0007669"/>
    <property type="project" value="TreeGrafter"/>
</dbReference>
<dbReference type="PANTHER" id="PTHR11487:SF0">
    <property type="entry name" value="S-ACYL FATTY ACID SYNTHASE THIOESTERASE, MEDIUM CHAIN"/>
    <property type="match status" value="1"/>
</dbReference>
<evidence type="ECO:0000313" key="3">
    <source>
        <dbReference type="EMBL" id="XDQ66216.1"/>
    </source>
</evidence>
<dbReference type="AlphaFoldDB" id="A0AB39SJ55"/>
<evidence type="ECO:0000259" key="2">
    <source>
        <dbReference type="Pfam" id="PF00975"/>
    </source>
</evidence>
<evidence type="ECO:0000256" key="1">
    <source>
        <dbReference type="ARBA" id="ARBA00007169"/>
    </source>
</evidence>
<feature type="domain" description="Thioesterase" evidence="2">
    <location>
        <begin position="3"/>
        <end position="227"/>
    </location>
</feature>
<sequence length="228" mass="24853">MTQVMCLPYAGAGAGVYRPWKALASDRARAVPIQLPGREEEFTKACWADFAEAAAGTAERIVAAAAGEPFVIFGHSFGALLAYETVRHLLATGGPLPRRLIVSGSRSPRHRGYLPLSDNDDEAVAGLELDGQRGFEALNHPELRALLLPVLRADARLLSTYEPSGLDPLPVPLTALRGTTDTVAAPVEEWDDWKTFTTEEYTALHLPGGHLYLLDAMPELWRVIEEQL</sequence>
<name>A0AB39SJ55_9ACTN</name>
<proteinExistence type="inferred from homology"/>
<dbReference type="EMBL" id="CP163440">
    <property type="protein sequence ID" value="XDQ66216.1"/>
    <property type="molecule type" value="Genomic_DNA"/>
</dbReference>
<dbReference type="SUPFAM" id="SSF53474">
    <property type="entry name" value="alpha/beta-Hydrolases"/>
    <property type="match status" value="1"/>
</dbReference>
<comment type="similarity">
    <text evidence="1">Belongs to the thioesterase family.</text>
</comment>
<dbReference type="InterPro" id="IPR001031">
    <property type="entry name" value="Thioesterase"/>
</dbReference>
<dbReference type="Gene3D" id="3.40.50.1820">
    <property type="entry name" value="alpha/beta hydrolase"/>
    <property type="match status" value="1"/>
</dbReference>
<dbReference type="InterPro" id="IPR012223">
    <property type="entry name" value="TEII"/>
</dbReference>
<dbReference type="RefSeq" id="WP_327432565.1">
    <property type="nucleotide sequence ID" value="NZ_CP163440.1"/>
</dbReference>
<reference evidence="3" key="1">
    <citation type="submission" date="2024-07" db="EMBL/GenBank/DDBJ databases">
        <authorList>
            <person name="Yu S.T."/>
        </authorList>
    </citation>
    <scope>NUCLEOTIDE SEQUENCE</scope>
    <source>
        <strain evidence="3">R35</strain>
    </source>
</reference>
<dbReference type="InterPro" id="IPR029058">
    <property type="entry name" value="AB_hydrolase_fold"/>
</dbReference>
<organism evidence="3">
    <name type="scientific">Streptomyces sp. R35</name>
    <dbReference type="NCBI Taxonomy" id="3238630"/>
    <lineage>
        <taxon>Bacteria</taxon>
        <taxon>Bacillati</taxon>
        <taxon>Actinomycetota</taxon>
        <taxon>Actinomycetes</taxon>
        <taxon>Kitasatosporales</taxon>
        <taxon>Streptomycetaceae</taxon>
        <taxon>Streptomyces</taxon>
    </lineage>
</organism>
<accession>A0AB39SJ55</accession>